<dbReference type="GO" id="GO:0003924">
    <property type="term" value="F:GTPase activity"/>
    <property type="evidence" value="ECO:0007669"/>
    <property type="project" value="InterPro"/>
</dbReference>
<evidence type="ECO:0000256" key="6">
    <source>
        <dbReference type="ARBA" id="ARBA00023289"/>
    </source>
</evidence>
<evidence type="ECO:0000256" key="3">
    <source>
        <dbReference type="ARBA" id="ARBA00023134"/>
    </source>
</evidence>
<feature type="region of interest" description="Disordered" evidence="8">
    <location>
        <begin position="147"/>
        <end position="167"/>
    </location>
</feature>
<dbReference type="GO" id="GO:0012505">
    <property type="term" value="C:endomembrane system"/>
    <property type="evidence" value="ECO:0007669"/>
    <property type="project" value="UniProtKB-SubCell"/>
</dbReference>
<dbReference type="PROSITE" id="PS51419">
    <property type="entry name" value="RAB"/>
    <property type="match status" value="1"/>
</dbReference>
<gene>
    <name evidence="9" type="ORF">Golob_007353</name>
</gene>
<dbReference type="Pfam" id="PF00071">
    <property type="entry name" value="Ras"/>
    <property type="match status" value="1"/>
</dbReference>
<dbReference type="Gene3D" id="3.40.50.300">
    <property type="entry name" value="P-loop containing nucleotide triphosphate hydrolases"/>
    <property type="match status" value="1"/>
</dbReference>
<evidence type="ECO:0000313" key="10">
    <source>
        <dbReference type="Proteomes" id="UP000593572"/>
    </source>
</evidence>
<dbReference type="AlphaFoldDB" id="A0A7J8MC57"/>
<evidence type="ECO:0000256" key="2">
    <source>
        <dbReference type="ARBA" id="ARBA00022741"/>
    </source>
</evidence>
<keyword evidence="2" id="KW-0547">Nucleotide-binding</keyword>
<evidence type="ECO:0000256" key="8">
    <source>
        <dbReference type="SAM" id="MobiDB-lite"/>
    </source>
</evidence>
<evidence type="ECO:0000256" key="1">
    <source>
        <dbReference type="ARBA" id="ARBA00006270"/>
    </source>
</evidence>
<evidence type="ECO:0000256" key="5">
    <source>
        <dbReference type="ARBA" id="ARBA00023288"/>
    </source>
</evidence>
<evidence type="ECO:0008006" key="11">
    <source>
        <dbReference type="Google" id="ProtNLM"/>
    </source>
</evidence>
<name>A0A7J8MC57_9ROSI</name>
<dbReference type="InterPro" id="IPR001806">
    <property type="entry name" value="Small_GTPase"/>
</dbReference>
<comment type="caution">
    <text evidence="9">The sequence shown here is derived from an EMBL/GenBank/DDBJ whole genome shotgun (WGS) entry which is preliminary data.</text>
</comment>
<protein>
    <recommendedName>
        <fullName evidence="11">Ras-related protein RABA2a</fullName>
    </recommendedName>
</protein>
<dbReference type="InterPro" id="IPR050209">
    <property type="entry name" value="Rab_GTPases_membrane_traffic"/>
</dbReference>
<dbReference type="SUPFAM" id="SSF52540">
    <property type="entry name" value="P-loop containing nucleoside triphosphate hydrolases"/>
    <property type="match status" value="1"/>
</dbReference>
<keyword evidence="4" id="KW-0472">Membrane</keyword>
<keyword evidence="10" id="KW-1185">Reference proteome</keyword>
<keyword evidence="3" id="KW-0342">GTP-binding</keyword>
<proteinExistence type="inferred from homology"/>
<dbReference type="PROSITE" id="PS51421">
    <property type="entry name" value="RAS"/>
    <property type="match status" value="1"/>
</dbReference>
<reference evidence="9 10" key="1">
    <citation type="journal article" date="2019" name="Genome Biol. Evol.">
        <title>Insights into the evolution of the New World diploid cottons (Gossypium, subgenus Houzingenia) based on genome sequencing.</title>
        <authorList>
            <person name="Grover C.E."/>
            <person name="Arick M.A. 2nd"/>
            <person name="Thrash A."/>
            <person name="Conover J.L."/>
            <person name="Sanders W.S."/>
            <person name="Peterson D.G."/>
            <person name="Frelichowski J.E."/>
            <person name="Scheffler J.A."/>
            <person name="Scheffler B.E."/>
            <person name="Wendel J.F."/>
        </authorList>
    </citation>
    <scope>NUCLEOTIDE SEQUENCE [LARGE SCALE GENOMIC DNA]</scope>
    <source>
        <strain evidence="9">157</strain>
        <tissue evidence="9">Leaf</tissue>
    </source>
</reference>
<evidence type="ECO:0000313" key="9">
    <source>
        <dbReference type="EMBL" id="MBA0562298.1"/>
    </source>
</evidence>
<dbReference type="SMART" id="SM00174">
    <property type="entry name" value="RHO"/>
    <property type="match status" value="1"/>
</dbReference>
<evidence type="ECO:0000256" key="4">
    <source>
        <dbReference type="ARBA" id="ARBA00023136"/>
    </source>
</evidence>
<dbReference type="Proteomes" id="UP000593572">
    <property type="component" value="Unassembled WGS sequence"/>
</dbReference>
<comment type="subcellular location">
    <subcellularLocation>
        <location evidence="7">Endomembrane system</location>
        <topology evidence="7">Lipid-anchor</topology>
    </subcellularLocation>
</comment>
<keyword evidence="6" id="KW-0636">Prenylation</keyword>
<dbReference type="NCBIfam" id="TIGR00231">
    <property type="entry name" value="small_GTP"/>
    <property type="match status" value="1"/>
</dbReference>
<keyword evidence="5" id="KW-0449">Lipoprotein</keyword>
<accession>A0A7J8MC57</accession>
<dbReference type="InterPro" id="IPR005225">
    <property type="entry name" value="Small_GTP-bd"/>
</dbReference>
<sequence length="183" mass="20254">ENIANVHFLEKASNVFLVSLFFQVEGRTVKAQIWDTAGQERYRAITSAYYRGALGALLVYDVTKPTTFENVSRWLKELRDHADSNIVIMMIGNKTDLKHLRAVATEDGQSYAEKEGLSFIETSALEAINVEKAFQTILSEIYRKISKKSLSSDEPAPASIKEGKTIDVGAPEANTKKACCSSS</sequence>
<dbReference type="SMART" id="SM00173">
    <property type="entry name" value="RAS"/>
    <property type="match status" value="1"/>
</dbReference>
<comment type="similarity">
    <text evidence="1">Belongs to the small GTPase superfamily. Rab family.</text>
</comment>
<dbReference type="PANTHER" id="PTHR47979">
    <property type="entry name" value="DRAB11-RELATED"/>
    <property type="match status" value="1"/>
</dbReference>
<dbReference type="GO" id="GO:0005525">
    <property type="term" value="F:GTP binding"/>
    <property type="evidence" value="ECO:0007669"/>
    <property type="project" value="UniProtKB-KW"/>
</dbReference>
<dbReference type="FunFam" id="3.40.50.300:FF:000274">
    <property type="entry name" value="ras-related protein RABA5a"/>
    <property type="match status" value="1"/>
</dbReference>
<evidence type="ECO:0000256" key="7">
    <source>
        <dbReference type="ARBA" id="ARBA00037868"/>
    </source>
</evidence>
<organism evidence="9 10">
    <name type="scientific">Gossypium lobatum</name>
    <dbReference type="NCBI Taxonomy" id="34289"/>
    <lineage>
        <taxon>Eukaryota</taxon>
        <taxon>Viridiplantae</taxon>
        <taxon>Streptophyta</taxon>
        <taxon>Embryophyta</taxon>
        <taxon>Tracheophyta</taxon>
        <taxon>Spermatophyta</taxon>
        <taxon>Magnoliopsida</taxon>
        <taxon>eudicotyledons</taxon>
        <taxon>Gunneridae</taxon>
        <taxon>Pentapetalae</taxon>
        <taxon>rosids</taxon>
        <taxon>malvids</taxon>
        <taxon>Malvales</taxon>
        <taxon>Malvaceae</taxon>
        <taxon>Malvoideae</taxon>
        <taxon>Gossypium</taxon>
    </lineage>
</organism>
<feature type="non-terminal residue" evidence="9">
    <location>
        <position position="1"/>
    </location>
</feature>
<dbReference type="PRINTS" id="PR00449">
    <property type="entry name" value="RASTRNSFRMNG"/>
</dbReference>
<dbReference type="SMART" id="SM00175">
    <property type="entry name" value="RAB"/>
    <property type="match status" value="1"/>
</dbReference>
<dbReference type="InterPro" id="IPR027417">
    <property type="entry name" value="P-loop_NTPase"/>
</dbReference>
<dbReference type="EMBL" id="JABEZX010000008">
    <property type="protein sequence ID" value="MBA0562298.1"/>
    <property type="molecule type" value="Genomic_DNA"/>
</dbReference>